<evidence type="ECO:0000313" key="2">
    <source>
        <dbReference type="EMBL" id="QOJ79161.1"/>
    </source>
</evidence>
<dbReference type="Proteomes" id="UP000594121">
    <property type="component" value="Chromosome"/>
</dbReference>
<dbReference type="AlphaFoldDB" id="A0A7L9FHM9"/>
<reference evidence="2 3" key="1">
    <citation type="submission" date="2020-10" db="EMBL/GenBank/DDBJ databases">
        <title>Thermofilum lucidum 3507LT sp. nov. a novel member of Thermofilaceae family isolated from Chile hot spring, and proposal of description order Thermofilales.</title>
        <authorList>
            <person name="Zayulina K.S."/>
            <person name="Elcheninov A.G."/>
            <person name="Toshchakov S.V."/>
            <person name="Kublanov I.V."/>
        </authorList>
    </citation>
    <scope>NUCLEOTIDE SEQUENCE [LARGE SCALE GENOMIC DNA]</scope>
    <source>
        <strain evidence="2 3">3507LT</strain>
    </source>
</reference>
<dbReference type="KEGG" id="thel:IG193_01485"/>
<dbReference type="GeneID" id="59148527"/>
<accession>A0A7L9FHM9</accession>
<gene>
    <name evidence="2" type="ORF">IG193_01485</name>
</gene>
<protein>
    <recommendedName>
        <fullName evidence="1">Hydroxymethylglutaryl-CoA reductase-like domain-containing protein</fullName>
    </recommendedName>
</protein>
<dbReference type="RefSeq" id="WP_192819133.1">
    <property type="nucleotide sequence ID" value="NZ_CP062310.1"/>
</dbReference>
<keyword evidence="3" id="KW-1185">Reference proteome</keyword>
<proteinExistence type="predicted"/>
<dbReference type="InterPro" id="IPR057868">
    <property type="entry name" value="HMG-CoA"/>
</dbReference>
<sequence length="119" mass="12910">MGYIPKALLRRLYVKGSMRATGEELSFKVKNTLITAQVDAPIKVQVDGSPVKSEDLTILVNGQPYTGQPSPSSPLEVPVGTELEFRIKGPYSKGKHKVSVEVSVKGYGTGTIEFEDEAQ</sequence>
<evidence type="ECO:0000313" key="3">
    <source>
        <dbReference type="Proteomes" id="UP000594121"/>
    </source>
</evidence>
<feature type="domain" description="Hydroxymethylglutaryl-CoA reductase-like" evidence="1">
    <location>
        <begin position="8"/>
        <end position="117"/>
    </location>
</feature>
<name>A0A7L9FHM9_9CREN</name>
<evidence type="ECO:0000259" key="1">
    <source>
        <dbReference type="Pfam" id="PF25653"/>
    </source>
</evidence>
<organism evidence="2 3">
    <name type="scientific">Infirmifilum lucidum</name>
    <dbReference type="NCBI Taxonomy" id="2776706"/>
    <lineage>
        <taxon>Archaea</taxon>
        <taxon>Thermoproteota</taxon>
        <taxon>Thermoprotei</taxon>
        <taxon>Thermofilales</taxon>
        <taxon>Thermofilaceae</taxon>
        <taxon>Infirmifilum</taxon>
    </lineage>
</organism>
<dbReference type="InParanoid" id="A0A7L9FHM9"/>
<dbReference type="Pfam" id="PF25653">
    <property type="entry name" value="HMG-CoA_red_N"/>
    <property type="match status" value="1"/>
</dbReference>
<dbReference type="EMBL" id="CP062310">
    <property type="protein sequence ID" value="QOJ79161.1"/>
    <property type="molecule type" value="Genomic_DNA"/>
</dbReference>